<feature type="compositionally biased region" description="Polar residues" evidence="1">
    <location>
        <begin position="15"/>
        <end position="26"/>
    </location>
</feature>
<feature type="compositionally biased region" description="Basic and acidic residues" evidence="1">
    <location>
        <begin position="216"/>
        <end position="226"/>
    </location>
</feature>
<evidence type="ECO:0000313" key="4">
    <source>
        <dbReference type="Proteomes" id="UP001415857"/>
    </source>
</evidence>
<dbReference type="CDD" id="cd00072">
    <property type="entry name" value="GYF"/>
    <property type="match status" value="1"/>
</dbReference>
<dbReference type="PANTHER" id="PTHR46992">
    <property type="entry name" value="GYF DOMAIN-CONTAINING PROTEIN"/>
    <property type="match status" value="1"/>
</dbReference>
<gene>
    <name evidence="3" type="ORF">L1049_005651</name>
</gene>
<dbReference type="Proteomes" id="UP001415857">
    <property type="component" value="Unassembled WGS sequence"/>
</dbReference>
<proteinExistence type="predicted"/>
<reference evidence="3 4" key="1">
    <citation type="journal article" date="2024" name="Plant J.">
        <title>Genome sequences and population genomics reveal climatic adaptation and genomic divergence between two closely related sweetgum species.</title>
        <authorList>
            <person name="Xu W.Q."/>
            <person name="Ren C.Q."/>
            <person name="Zhang X.Y."/>
            <person name="Comes H.P."/>
            <person name="Liu X.H."/>
            <person name="Li Y.G."/>
            <person name="Kettle C.J."/>
            <person name="Jalonen R."/>
            <person name="Gaisberger H."/>
            <person name="Ma Y.Z."/>
            <person name="Qiu Y.X."/>
        </authorList>
    </citation>
    <scope>NUCLEOTIDE SEQUENCE [LARGE SCALE GENOMIC DNA]</scope>
    <source>
        <strain evidence="3">Hangzhou</strain>
    </source>
</reference>
<dbReference type="PANTHER" id="PTHR46992:SF4">
    <property type="entry name" value="GYF DOMAIN-CONTAINING PROTEIN"/>
    <property type="match status" value="1"/>
</dbReference>
<feature type="compositionally biased region" description="Basic and acidic residues" evidence="1">
    <location>
        <begin position="137"/>
        <end position="148"/>
    </location>
</feature>
<evidence type="ECO:0000313" key="3">
    <source>
        <dbReference type="EMBL" id="KAK9276120.1"/>
    </source>
</evidence>
<organism evidence="3 4">
    <name type="scientific">Liquidambar formosana</name>
    <name type="common">Formosan gum</name>
    <dbReference type="NCBI Taxonomy" id="63359"/>
    <lineage>
        <taxon>Eukaryota</taxon>
        <taxon>Viridiplantae</taxon>
        <taxon>Streptophyta</taxon>
        <taxon>Embryophyta</taxon>
        <taxon>Tracheophyta</taxon>
        <taxon>Spermatophyta</taxon>
        <taxon>Magnoliopsida</taxon>
        <taxon>eudicotyledons</taxon>
        <taxon>Gunneridae</taxon>
        <taxon>Pentapetalae</taxon>
        <taxon>Saxifragales</taxon>
        <taxon>Altingiaceae</taxon>
        <taxon>Liquidambar</taxon>
    </lineage>
</organism>
<evidence type="ECO:0000256" key="1">
    <source>
        <dbReference type="SAM" id="MobiDB-lite"/>
    </source>
</evidence>
<dbReference type="SMART" id="SM00444">
    <property type="entry name" value="GYF"/>
    <property type="match status" value="1"/>
</dbReference>
<feature type="compositionally biased region" description="Basic and acidic residues" evidence="1">
    <location>
        <begin position="88"/>
        <end position="124"/>
    </location>
</feature>
<feature type="region of interest" description="Disordered" evidence="1">
    <location>
        <begin position="1570"/>
        <end position="1611"/>
    </location>
</feature>
<dbReference type="Gene3D" id="3.30.1490.40">
    <property type="match status" value="1"/>
</dbReference>
<feature type="compositionally biased region" description="Basic and acidic residues" evidence="1">
    <location>
        <begin position="156"/>
        <end position="204"/>
    </location>
</feature>
<feature type="domain" description="GYF" evidence="2">
    <location>
        <begin position="566"/>
        <end position="617"/>
    </location>
</feature>
<dbReference type="PROSITE" id="PS50829">
    <property type="entry name" value="GYF"/>
    <property type="match status" value="1"/>
</dbReference>
<dbReference type="Pfam" id="PF02213">
    <property type="entry name" value="GYF"/>
    <property type="match status" value="1"/>
</dbReference>
<comment type="caution">
    <text evidence="3">The sequence shown here is derived from an EMBL/GenBank/DDBJ whole genome shotgun (WGS) entry which is preliminary data.</text>
</comment>
<dbReference type="EMBL" id="JBBPBK010000010">
    <property type="protein sequence ID" value="KAK9276120.1"/>
    <property type="molecule type" value="Genomic_DNA"/>
</dbReference>
<protein>
    <recommendedName>
        <fullName evidence="2">GYF domain-containing protein</fullName>
    </recommendedName>
</protein>
<dbReference type="InterPro" id="IPR035445">
    <property type="entry name" value="GYF-like_dom_sf"/>
</dbReference>
<keyword evidence="4" id="KW-1185">Reference proteome</keyword>
<sequence length="1634" mass="181387">MASGKFDLPDDLLSSKPSDQSWTSKVEISGGNDEEKVFMGLLDESKDQLAPESSIPLSPQWLYTKPSESKMEMRAPNSAFLGNSADPNQKEGWRLEGSEDKKDWRRFAPDSDNTRRWREEERETGLLSGRNRRKVDRRVDVSTRETIDSRALPPSERWHDGNNRNSGHETRRDSKWSSRWGPEDKEKESRAEKRVDVEKEDAHNDNQSFVGSNRAAAERDSDSRDKWRPRHRMEVHSGGPASYRAAPGFGLERGRVEGSNMGFTVGRGRSNVIGRSSSAGPIGAAHFDKNKNVPGKLSLSGDTFCYPRGKLLDIYRRQKLDSSFGSMPNEMEELPPITQVCFIEPLAFVAPDVEEEAILKDIWKGKLTSSGVVYNSFRKGRSTENVTDIGDVESTEGKQGTLSSIINEERVDMFGEAANENGCQADDDGSLCNYNILRNMVDGSDFIHEEGEHKVSAAIIGLDSDCLMPKVSTSDNVCNALEIGSAHHTAAQNKVGENWPLAGSTFTGHPQFNDLENSASFDSSNKVPDDSIFVVQSPKQSQSSNLQRLVSNSEANHLERGIIPEELSLYYCDPQGAIQGPFLGVDIISWFEQGFFGTDLPVRLADAPEETPFQVLGEVMPHLKVRDGYANSTDPSPNLEQSGSLEGTLDASLSASDLCQPLSEFDCLSAQHVQSRISEHEGPVQLPHSEGQSFHDFVAQDEGLYYFGCKLCFQGDLEVVIIISGNLLGAFMILQAKSISNPSLPNELTESSIPNRNDNELHPFGLLWSELEGTNLRHTQSSNTPSSIERASAFGAMADPTLVAETWPDVYKKSAHSNPNLYQDAMAARHLSHMEQESIHFDLADQLMSQQFQQQQLQQRNLLSPHALLNESFLEQVPNRNHITHQQLANHPVPDLEHFLTLQKQQQQLQLQQHHQLQQQQQFHQQQKILQEQQQSQVRQVLLEQLLHNQMHDPGLGQSHVDPIRANNVLDQVLSNQHLLHELQQHSHHPSRHVDPSLEQLIQAKFGRPPRQEHQNDLYELISRAQHGQMHSLEHQILHQEQLQARQLSMGLRQRTDIEEERHVGAVWPVDEANQFLRTNPGTHRGHSAGVSPLDFYQQQQRPSHEEQLSHLERNLSLQERLRLGLYEPGSLPFERSMSLPAGAPGMNLDVVNAIARAQGVDMQESSTRMHSGGQMGSFSSGIHSHHRPLVPNQFKVSHLDAIEGHWSESNGRLANDWKESQIQQLQLAERRKRESEVKMTFEDSGFWMSEGINDDKSKRLLMELLHQKTGDPSTESLDVSNGVSYERRAPSGIFSGSTSSDHLFGSLPDREVGPNNFYAVGSYGSNSRGPLQVRLGNEQTSSLLNSEKLPLRSNSGASLEGDAFLSSVSETAQGIYTNLNLMGKSSVERDFSEVEGKKRGSKSEGMTKGPISEIQEGMDEQAGLTAIDRGDIPMNALSRHTSLGISGGSAGFYDDKIGQCNSFAEEIPKDRVPVLLSKGQDNFLVRRPPVSFPSQSQEGLSELASETVIRGKNLSSATPDGGRRDLGGNLVNQGSDMLASGNKDARFRHTSSCSDADVSETSFMDMLKSNAKKPAPPPEAHVMAGALESSDGMQGGRSGKKKGKKGRQIDPALLGFKVTSNRIMMGEIQRIDD</sequence>
<feature type="region of interest" description="Disordered" evidence="1">
    <location>
        <begin position="68"/>
        <end position="248"/>
    </location>
</feature>
<name>A0AAP0RE48_LIQFO</name>
<accession>A0AAP0RE48</accession>
<evidence type="ECO:0000259" key="2">
    <source>
        <dbReference type="PROSITE" id="PS50829"/>
    </source>
</evidence>
<dbReference type="SUPFAM" id="SSF55277">
    <property type="entry name" value="GYF domain"/>
    <property type="match status" value="1"/>
</dbReference>
<dbReference type="InterPro" id="IPR003169">
    <property type="entry name" value="GYF"/>
</dbReference>
<feature type="region of interest" description="Disordered" evidence="1">
    <location>
        <begin position="1"/>
        <end position="30"/>
    </location>
</feature>